<protein>
    <recommendedName>
        <fullName evidence="15">Amiloride-sensitive sodium channel</fullName>
    </recommendedName>
</protein>
<keyword evidence="7 12" id="KW-0406">Ion transport</keyword>
<comment type="caution">
    <text evidence="13">The sequence shown here is derived from an EMBL/GenBank/DDBJ whole genome shotgun (WGS) entry which is preliminary data.</text>
</comment>
<evidence type="ECO:0000256" key="7">
    <source>
        <dbReference type="ARBA" id="ARBA00023065"/>
    </source>
</evidence>
<reference evidence="13" key="1">
    <citation type="journal article" date="2023" name="Mol. Biol. Evol.">
        <title>Third-Generation Sequencing Reveals the Adaptive Role of the Epigenome in Three Deep-Sea Polychaetes.</title>
        <authorList>
            <person name="Perez M."/>
            <person name="Aroh O."/>
            <person name="Sun Y."/>
            <person name="Lan Y."/>
            <person name="Juniper S.K."/>
            <person name="Young C.R."/>
            <person name="Angers B."/>
            <person name="Qian P.Y."/>
        </authorList>
    </citation>
    <scope>NUCLEOTIDE SEQUENCE</scope>
    <source>
        <strain evidence="13">R07B-5</strain>
    </source>
</reference>
<dbReference type="AlphaFoldDB" id="A0AAD9KGS2"/>
<evidence type="ECO:0000256" key="4">
    <source>
        <dbReference type="ARBA" id="ARBA00022692"/>
    </source>
</evidence>
<keyword evidence="4 12" id="KW-0812">Transmembrane</keyword>
<gene>
    <name evidence="13" type="ORF">NP493_1078g01002</name>
</gene>
<keyword evidence="9" id="KW-0325">Glycoprotein</keyword>
<evidence type="ECO:0000256" key="11">
    <source>
        <dbReference type="ARBA" id="ARBA00023303"/>
    </source>
</evidence>
<evidence type="ECO:0000256" key="9">
    <source>
        <dbReference type="ARBA" id="ARBA00023180"/>
    </source>
</evidence>
<keyword evidence="11 12" id="KW-0407">Ion channel</keyword>
<proteinExistence type="inferred from homology"/>
<organism evidence="13 14">
    <name type="scientific">Ridgeia piscesae</name>
    <name type="common">Tubeworm</name>
    <dbReference type="NCBI Taxonomy" id="27915"/>
    <lineage>
        <taxon>Eukaryota</taxon>
        <taxon>Metazoa</taxon>
        <taxon>Spiralia</taxon>
        <taxon>Lophotrochozoa</taxon>
        <taxon>Annelida</taxon>
        <taxon>Polychaeta</taxon>
        <taxon>Sedentaria</taxon>
        <taxon>Canalipalpata</taxon>
        <taxon>Sabellida</taxon>
        <taxon>Siboglinidae</taxon>
        <taxon>Ridgeia</taxon>
    </lineage>
</organism>
<dbReference type="EMBL" id="JAODUO010001077">
    <property type="protein sequence ID" value="KAK2171333.1"/>
    <property type="molecule type" value="Genomic_DNA"/>
</dbReference>
<keyword evidence="3 12" id="KW-0894">Sodium channel</keyword>
<dbReference type="PANTHER" id="PTHR11690">
    <property type="entry name" value="AMILORIDE-SENSITIVE SODIUM CHANNEL-RELATED"/>
    <property type="match status" value="1"/>
</dbReference>
<keyword evidence="14" id="KW-1185">Reference proteome</keyword>
<dbReference type="GO" id="GO:0015280">
    <property type="term" value="F:ligand-gated sodium channel activity"/>
    <property type="evidence" value="ECO:0007669"/>
    <property type="project" value="TreeGrafter"/>
</dbReference>
<name>A0AAD9KGS2_RIDPI</name>
<evidence type="ECO:0000256" key="2">
    <source>
        <dbReference type="ARBA" id="ARBA00022448"/>
    </source>
</evidence>
<evidence type="ECO:0000313" key="13">
    <source>
        <dbReference type="EMBL" id="KAK2171333.1"/>
    </source>
</evidence>
<dbReference type="FunFam" id="1.10.287.770:FF:000001">
    <property type="entry name" value="Acid-sensing ion channel subunit 1"/>
    <property type="match status" value="1"/>
</dbReference>
<keyword evidence="6" id="KW-0915">Sodium</keyword>
<evidence type="ECO:0000256" key="6">
    <source>
        <dbReference type="ARBA" id="ARBA00023053"/>
    </source>
</evidence>
<keyword evidence="8" id="KW-0472">Membrane</keyword>
<evidence type="ECO:0000313" key="14">
    <source>
        <dbReference type="Proteomes" id="UP001209878"/>
    </source>
</evidence>
<comment type="similarity">
    <text evidence="12">Belongs to the amiloride-sensitive sodium channel (TC 1.A.6) family.</text>
</comment>
<dbReference type="Gene3D" id="1.10.287.820">
    <property type="entry name" value="Acid-sensing ion channel domain"/>
    <property type="match status" value="1"/>
</dbReference>
<accession>A0AAD9KGS2</accession>
<evidence type="ECO:0008006" key="15">
    <source>
        <dbReference type="Google" id="ProtNLM"/>
    </source>
</evidence>
<dbReference type="PRINTS" id="PR01078">
    <property type="entry name" value="AMINACHANNEL"/>
</dbReference>
<evidence type="ECO:0000256" key="1">
    <source>
        <dbReference type="ARBA" id="ARBA00004141"/>
    </source>
</evidence>
<dbReference type="Proteomes" id="UP001209878">
    <property type="component" value="Unassembled WGS sequence"/>
</dbReference>
<sequence length="274" mass="30663">MAFPEDAGFSVNPGHKTSVALSKVDIVRAAPPNGDCVEVDGPQNEQVNAFLGEVPTIGYSAAACRKTCYQKHLMEDCGCYDARYPSGPNITAYENVTDISHMLPCKPASESKIEGKASCEEITLRRYVQGKLGCTDTCPVECMQTQYSYAISQSEWPSAVKEHEVMEQLMEKSEYLWDMLANETDTWKTMYLRSNALKMEVYFKELDYEEIVTEPSYELEDLLADLGGQAGLWLGVSVIAIFEFIELLYDVISVAAFRQMNMCNPNRVQTLTNS</sequence>
<keyword evidence="5" id="KW-1133">Transmembrane helix</keyword>
<evidence type="ECO:0000256" key="12">
    <source>
        <dbReference type="RuleBase" id="RU000679"/>
    </source>
</evidence>
<dbReference type="GO" id="GO:0005886">
    <property type="term" value="C:plasma membrane"/>
    <property type="evidence" value="ECO:0007669"/>
    <property type="project" value="TreeGrafter"/>
</dbReference>
<dbReference type="Gene3D" id="1.10.287.770">
    <property type="entry name" value="YojJ-like"/>
    <property type="match status" value="1"/>
</dbReference>
<evidence type="ECO:0000256" key="5">
    <source>
        <dbReference type="ARBA" id="ARBA00022989"/>
    </source>
</evidence>
<evidence type="ECO:0000256" key="3">
    <source>
        <dbReference type="ARBA" id="ARBA00022461"/>
    </source>
</evidence>
<keyword evidence="2 12" id="KW-0813">Transport</keyword>
<dbReference type="InterPro" id="IPR001873">
    <property type="entry name" value="ENaC"/>
</dbReference>
<keyword evidence="10 12" id="KW-0739">Sodium transport</keyword>
<dbReference type="PANTHER" id="PTHR11690:SF248">
    <property type="entry name" value="PICKPOCKET 17, ISOFORM A"/>
    <property type="match status" value="1"/>
</dbReference>
<evidence type="ECO:0000256" key="10">
    <source>
        <dbReference type="ARBA" id="ARBA00023201"/>
    </source>
</evidence>
<comment type="subcellular location">
    <subcellularLocation>
        <location evidence="1">Membrane</location>
        <topology evidence="1">Multi-pass membrane protein</topology>
    </subcellularLocation>
</comment>
<evidence type="ECO:0000256" key="8">
    <source>
        <dbReference type="ARBA" id="ARBA00023136"/>
    </source>
</evidence>
<dbReference type="Pfam" id="PF00858">
    <property type="entry name" value="ASC"/>
    <property type="match status" value="1"/>
</dbReference>